<comment type="caution">
    <text evidence="1">The sequence shown here is derived from an EMBL/GenBank/DDBJ whole genome shotgun (WGS) entry which is preliminary data.</text>
</comment>
<dbReference type="Proteomes" id="UP000735302">
    <property type="component" value="Unassembled WGS sequence"/>
</dbReference>
<keyword evidence="2" id="KW-1185">Reference proteome</keyword>
<name>A0AAV3YJA4_9GAST</name>
<sequence>MPRAVNIGEMEEFRKKDAMKAAGFEEKFNKSSSLGLLATGPQQPHHYIFLSFQRKGRIPQFALYFEAVVNDETISLMYDAYRNIVKLQHSFLRVINS</sequence>
<gene>
    <name evidence="1" type="ORF">PoB_000880300</name>
</gene>
<organism evidence="1 2">
    <name type="scientific">Plakobranchus ocellatus</name>
    <dbReference type="NCBI Taxonomy" id="259542"/>
    <lineage>
        <taxon>Eukaryota</taxon>
        <taxon>Metazoa</taxon>
        <taxon>Spiralia</taxon>
        <taxon>Lophotrochozoa</taxon>
        <taxon>Mollusca</taxon>
        <taxon>Gastropoda</taxon>
        <taxon>Heterobranchia</taxon>
        <taxon>Euthyneura</taxon>
        <taxon>Panpulmonata</taxon>
        <taxon>Sacoglossa</taxon>
        <taxon>Placobranchoidea</taxon>
        <taxon>Plakobranchidae</taxon>
        <taxon>Plakobranchus</taxon>
    </lineage>
</organism>
<reference evidence="1 2" key="1">
    <citation type="journal article" date="2021" name="Elife">
        <title>Chloroplast acquisition without the gene transfer in kleptoplastic sea slugs, Plakobranchus ocellatus.</title>
        <authorList>
            <person name="Maeda T."/>
            <person name="Takahashi S."/>
            <person name="Yoshida T."/>
            <person name="Shimamura S."/>
            <person name="Takaki Y."/>
            <person name="Nagai Y."/>
            <person name="Toyoda A."/>
            <person name="Suzuki Y."/>
            <person name="Arimoto A."/>
            <person name="Ishii H."/>
            <person name="Satoh N."/>
            <person name="Nishiyama T."/>
            <person name="Hasebe M."/>
            <person name="Maruyama T."/>
            <person name="Minagawa J."/>
            <person name="Obokata J."/>
            <person name="Shigenobu S."/>
        </authorList>
    </citation>
    <scope>NUCLEOTIDE SEQUENCE [LARGE SCALE GENOMIC DNA]</scope>
</reference>
<dbReference type="AlphaFoldDB" id="A0AAV3YJA4"/>
<proteinExistence type="predicted"/>
<dbReference type="EMBL" id="BLXT01000977">
    <property type="protein sequence ID" value="GFN82297.1"/>
    <property type="molecule type" value="Genomic_DNA"/>
</dbReference>
<evidence type="ECO:0000313" key="1">
    <source>
        <dbReference type="EMBL" id="GFN82297.1"/>
    </source>
</evidence>
<protein>
    <submittedName>
        <fullName evidence="1">Uncharacterized protein</fullName>
    </submittedName>
</protein>
<accession>A0AAV3YJA4</accession>
<evidence type="ECO:0000313" key="2">
    <source>
        <dbReference type="Proteomes" id="UP000735302"/>
    </source>
</evidence>